<accession>A0A150KLF8</accession>
<sequence length="168" mass="19606">MRFISVFFIGFILLFNIQGNQVNAKTNDPIRSFKITLKNDGYVSLNKAISTYENKEKVNVLIPDIPINYNYKVGKAYKNELKLIWYDLNSITSNNFILNIKPAKKKEVTFLPLDKSEKVILKNGIEGYFFKDNFYMFAFIKDQVEYCYTLKKSTLTKEGFIEIANTFN</sequence>
<evidence type="ECO:0000313" key="1">
    <source>
        <dbReference type="EMBL" id="KYC91359.1"/>
    </source>
</evidence>
<dbReference type="OrthoDB" id="9997164at2"/>
<dbReference type="Proteomes" id="UP000075666">
    <property type="component" value="Unassembled WGS sequence"/>
</dbReference>
<dbReference type="PATRIC" id="fig|46224.3.peg.925"/>
<dbReference type="KEGG" id="hspo:JGZ69_13290"/>
<evidence type="ECO:0000313" key="3">
    <source>
        <dbReference type="Proteomes" id="UP000075666"/>
    </source>
</evidence>
<evidence type="ECO:0000313" key="2">
    <source>
        <dbReference type="EMBL" id="QQX23840.1"/>
    </source>
</evidence>
<dbReference type="EMBL" id="CP066701">
    <property type="protein sequence ID" value="QQX23840.1"/>
    <property type="molecule type" value="Genomic_DNA"/>
</dbReference>
<proteinExistence type="predicted"/>
<dbReference type="AlphaFoldDB" id="A0A150KLF8"/>
<reference evidence="2 4" key="2">
    <citation type="submission" date="2020-12" db="EMBL/GenBank/DDBJ databases">
        <title>Taxonomic evaluation of the Bacillus sporothermodurans group of bacteria based on whole genome sequences.</title>
        <authorList>
            <person name="Fiedler G."/>
            <person name="Herbstmann A.-D."/>
            <person name="Doll E."/>
            <person name="Wenning M."/>
            <person name="Brinks E."/>
            <person name="Kabisch J."/>
            <person name="Breitenwieser F."/>
            <person name="Lappann M."/>
            <person name="Boehnlein C."/>
            <person name="Franz C."/>
        </authorList>
    </citation>
    <scope>NUCLEOTIDE SEQUENCE [LARGE SCALE GENOMIC DNA]</scope>
    <source>
        <strain evidence="2 4">DSM 10599</strain>
    </source>
</reference>
<dbReference type="RefSeq" id="WP_066235396.1">
    <property type="nucleotide sequence ID" value="NZ_CP066701.1"/>
</dbReference>
<reference evidence="1 3" key="1">
    <citation type="submission" date="2016-01" db="EMBL/GenBank/DDBJ databases">
        <title>Genome Sequences of Twelve Sporeforming Bacillus Species Isolated from Foods.</title>
        <authorList>
            <person name="Berendsen E.M."/>
            <person name="Wells-Bennik M.H."/>
            <person name="Krawcyk A.O."/>
            <person name="De Jong A."/>
            <person name="Holsappel S."/>
            <person name="Eijlander R.T."/>
            <person name="Kuipers O.P."/>
        </authorList>
    </citation>
    <scope>NUCLEOTIDE SEQUENCE [LARGE SCALE GENOMIC DNA]</scope>
    <source>
        <strain evidence="1 3">B4102</strain>
    </source>
</reference>
<protein>
    <recommendedName>
        <fullName evidence="5">DUF4367 domain-containing protein</fullName>
    </recommendedName>
</protein>
<organism evidence="1 3">
    <name type="scientific">Heyndrickxia sporothermodurans</name>
    <dbReference type="NCBI Taxonomy" id="46224"/>
    <lineage>
        <taxon>Bacteria</taxon>
        <taxon>Bacillati</taxon>
        <taxon>Bacillota</taxon>
        <taxon>Bacilli</taxon>
        <taxon>Bacillales</taxon>
        <taxon>Bacillaceae</taxon>
        <taxon>Heyndrickxia</taxon>
    </lineage>
</organism>
<dbReference type="Proteomes" id="UP000595512">
    <property type="component" value="Chromosome"/>
</dbReference>
<evidence type="ECO:0008006" key="5">
    <source>
        <dbReference type="Google" id="ProtNLM"/>
    </source>
</evidence>
<gene>
    <name evidence="1" type="ORF">B4102_3806</name>
    <name evidence="2" type="ORF">JGZ69_13290</name>
</gene>
<name>A0A150KLF8_9BACI</name>
<evidence type="ECO:0000313" key="4">
    <source>
        <dbReference type="Proteomes" id="UP000595512"/>
    </source>
</evidence>
<keyword evidence="3" id="KW-1185">Reference proteome</keyword>
<dbReference type="EMBL" id="LQYN01000121">
    <property type="protein sequence ID" value="KYC91359.1"/>
    <property type="molecule type" value="Genomic_DNA"/>
</dbReference>